<dbReference type="RefSeq" id="WP_006926582.1">
    <property type="nucleotide sequence ID" value="NZ_CM001402.1"/>
</dbReference>
<evidence type="ECO:0000256" key="2">
    <source>
        <dbReference type="ARBA" id="ARBA00012068"/>
    </source>
</evidence>
<keyword evidence="5" id="KW-0560">Oxidoreductase</keyword>
<dbReference type="InterPro" id="IPR050812">
    <property type="entry name" value="Preph/Arog_dehydrog"/>
</dbReference>
<dbReference type="EC" id="1.3.1.12" evidence="2"/>
<evidence type="ECO:0000259" key="11">
    <source>
        <dbReference type="PROSITE" id="PS51671"/>
    </source>
</evidence>
<dbReference type="FunFam" id="3.40.50.720:FF:000208">
    <property type="entry name" value="Prephenate dehydrogenase"/>
    <property type="match status" value="1"/>
</dbReference>
<evidence type="ECO:0000256" key="9">
    <source>
        <dbReference type="SAM" id="Coils"/>
    </source>
</evidence>
<evidence type="ECO:0000259" key="10">
    <source>
        <dbReference type="PROSITE" id="PS51176"/>
    </source>
</evidence>
<dbReference type="PaxDb" id="880073-Calab_0060"/>
<evidence type="ECO:0000256" key="6">
    <source>
        <dbReference type="ARBA" id="ARBA00023027"/>
    </source>
</evidence>
<evidence type="ECO:0000313" key="13">
    <source>
        <dbReference type="Proteomes" id="UP000004671"/>
    </source>
</evidence>
<organism evidence="12 13">
    <name type="scientific">Caldithrix abyssi DSM 13497</name>
    <dbReference type="NCBI Taxonomy" id="880073"/>
    <lineage>
        <taxon>Bacteria</taxon>
        <taxon>Pseudomonadati</taxon>
        <taxon>Calditrichota</taxon>
        <taxon>Calditrichia</taxon>
        <taxon>Calditrichales</taxon>
        <taxon>Calditrichaceae</taxon>
        <taxon>Caldithrix</taxon>
    </lineage>
</organism>
<dbReference type="InterPro" id="IPR045865">
    <property type="entry name" value="ACT-like_dom_sf"/>
</dbReference>
<comment type="catalytic activity">
    <reaction evidence="8">
        <text>prephenate + NAD(+) = 3-(4-hydroxyphenyl)pyruvate + CO2 + NADH</text>
        <dbReference type="Rhea" id="RHEA:13869"/>
        <dbReference type="ChEBI" id="CHEBI:16526"/>
        <dbReference type="ChEBI" id="CHEBI:29934"/>
        <dbReference type="ChEBI" id="CHEBI:36242"/>
        <dbReference type="ChEBI" id="CHEBI:57540"/>
        <dbReference type="ChEBI" id="CHEBI:57945"/>
        <dbReference type="EC" id="1.3.1.12"/>
    </reaction>
</comment>
<dbReference type="SUPFAM" id="SSF48179">
    <property type="entry name" value="6-phosphogluconate dehydrogenase C-terminal domain-like"/>
    <property type="match status" value="1"/>
</dbReference>
<evidence type="ECO:0000256" key="1">
    <source>
        <dbReference type="ARBA" id="ARBA00005067"/>
    </source>
</evidence>
<dbReference type="Gene3D" id="3.40.50.720">
    <property type="entry name" value="NAD(P)-binding Rossmann-like Domain"/>
    <property type="match status" value="1"/>
</dbReference>
<dbReference type="InterPro" id="IPR003099">
    <property type="entry name" value="Prephen_DH"/>
</dbReference>
<dbReference type="GO" id="GO:0004665">
    <property type="term" value="F:prephenate dehydrogenase (NADP+) activity"/>
    <property type="evidence" value="ECO:0007669"/>
    <property type="project" value="InterPro"/>
</dbReference>
<sequence precursor="true">MKIVISGLGLMGSSLALAIKNKRPEAEIWGFDFPSVAKQAVEKKIIDRTISEWPGQCAGADLVFLATPIQIIEKQLRELNGAIDRRTLVTDVGSTKQNVHHIVREINFSGAFVGGHPMTGSEKSGLEAANPLLYENAMYVLTGINEENKALVEGKLIPLLDEIKARVLILSPEAHDEIMAMISHLPQLIALNLVNLVGKKNDPEKPFLDLAAGGFRDLTRIASSNFAIWKDILERNQDNIKKAIKELIDLFEKQYRKIDDLSEDFHLANYYRNQIPKASKGFLHPLIDVLVYVQDQPGAIARMSNALAARGIDIRDIELLKVREKEGGVFRISFDNYQQASEAIEILNANKFRAFLRD</sequence>
<name>H1XXP1_CALAY</name>
<keyword evidence="9" id="KW-0175">Coiled coil</keyword>
<dbReference type="Pfam" id="PF02153">
    <property type="entry name" value="PDH_N"/>
    <property type="match status" value="1"/>
</dbReference>
<dbReference type="Gene3D" id="1.10.3660.10">
    <property type="entry name" value="6-phosphogluconate dehydrogenase C-terminal like domain"/>
    <property type="match status" value="1"/>
</dbReference>
<dbReference type="PANTHER" id="PTHR21363">
    <property type="entry name" value="PREPHENATE DEHYDROGENASE"/>
    <property type="match status" value="1"/>
</dbReference>
<dbReference type="eggNOG" id="COG0287">
    <property type="taxonomic scope" value="Bacteria"/>
</dbReference>
<dbReference type="Pfam" id="PF01842">
    <property type="entry name" value="ACT"/>
    <property type="match status" value="1"/>
</dbReference>
<keyword evidence="13" id="KW-1185">Reference proteome</keyword>
<comment type="pathway">
    <text evidence="1">Amino-acid biosynthesis; L-tyrosine biosynthesis; (4-hydroxyphenyl)pyruvate from prephenate (NAD(+) route): step 1/1.</text>
</comment>
<proteinExistence type="predicted"/>
<dbReference type="GO" id="GO:0008977">
    <property type="term" value="F:prephenate dehydrogenase (NAD+) activity"/>
    <property type="evidence" value="ECO:0007669"/>
    <property type="project" value="UniProtKB-EC"/>
</dbReference>
<dbReference type="Proteomes" id="UP000004671">
    <property type="component" value="Chromosome"/>
</dbReference>
<dbReference type="SUPFAM" id="SSF51735">
    <property type="entry name" value="NAD(P)-binding Rossmann-fold domains"/>
    <property type="match status" value="1"/>
</dbReference>
<dbReference type="GO" id="GO:0070403">
    <property type="term" value="F:NAD+ binding"/>
    <property type="evidence" value="ECO:0007669"/>
    <property type="project" value="InterPro"/>
</dbReference>
<dbReference type="InterPro" id="IPR046826">
    <property type="entry name" value="PDH_N"/>
</dbReference>
<evidence type="ECO:0000256" key="3">
    <source>
        <dbReference type="ARBA" id="ARBA00016891"/>
    </source>
</evidence>
<evidence type="ECO:0000256" key="7">
    <source>
        <dbReference type="ARBA" id="ARBA00023141"/>
    </source>
</evidence>
<keyword evidence="6" id="KW-0520">NAD</keyword>
<reference evidence="12 13" key="1">
    <citation type="submission" date="2011-09" db="EMBL/GenBank/DDBJ databases">
        <title>The permanent draft genome of Caldithrix abyssi DSM 13497.</title>
        <authorList>
            <consortium name="US DOE Joint Genome Institute (JGI-PGF)"/>
            <person name="Lucas S."/>
            <person name="Han J."/>
            <person name="Lapidus A."/>
            <person name="Bruce D."/>
            <person name="Goodwin L."/>
            <person name="Pitluck S."/>
            <person name="Peters L."/>
            <person name="Kyrpides N."/>
            <person name="Mavromatis K."/>
            <person name="Ivanova N."/>
            <person name="Mikhailova N."/>
            <person name="Chertkov O."/>
            <person name="Detter J.C."/>
            <person name="Tapia R."/>
            <person name="Han C."/>
            <person name="Land M."/>
            <person name="Hauser L."/>
            <person name="Markowitz V."/>
            <person name="Cheng J.-F."/>
            <person name="Hugenholtz P."/>
            <person name="Woyke T."/>
            <person name="Wu D."/>
            <person name="Spring S."/>
            <person name="Brambilla E."/>
            <person name="Klenk H.-P."/>
            <person name="Eisen J.A."/>
        </authorList>
    </citation>
    <scope>NUCLEOTIDE SEQUENCE [LARGE SCALE GENOMIC DNA]</scope>
    <source>
        <strain evidence="12 13">DSM 13497</strain>
    </source>
</reference>
<dbReference type="AlphaFoldDB" id="H1XXP1"/>
<dbReference type="PROSITE" id="PS51671">
    <property type="entry name" value="ACT"/>
    <property type="match status" value="1"/>
</dbReference>
<dbReference type="STRING" id="880073.Cabys_2841"/>
<feature type="domain" description="ACT" evidence="11">
    <location>
        <begin position="288"/>
        <end position="358"/>
    </location>
</feature>
<keyword evidence="7" id="KW-0028">Amino-acid biosynthesis</keyword>
<feature type="domain" description="Prephenate/arogenate dehydrogenase" evidence="10">
    <location>
        <begin position="1"/>
        <end position="288"/>
    </location>
</feature>
<dbReference type="EMBL" id="CM001402">
    <property type="protein sequence ID" value="EHO39714.1"/>
    <property type="molecule type" value="Genomic_DNA"/>
</dbReference>
<keyword evidence="4" id="KW-0827">Tyrosine biosynthesis</keyword>
<dbReference type="Pfam" id="PF20463">
    <property type="entry name" value="PDH_C"/>
    <property type="match status" value="1"/>
</dbReference>
<dbReference type="GO" id="GO:0006571">
    <property type="term" value="P:tyrosine biosynthetic process"/>
    <property type="evidence" value="ECO:0007669"/>
    <property type="project" value="UniProtKB-UniPathway"/>
</dbReference>
<protein>
    <recommendedName>
        <fullName evidence="3">Prephenate dehydrogenase</fullName>
        <ecNumber evidence="2">1.3.1.12</ecNumber>
    </recommendedName>
</protein>
<evidence type="ECO:0000313" key="12">
    <source>
        <dbReference type="EMBL" id="EHO39714.1"/>
    </source>
</evidence>
<dbReference type="SUPFAM" id="SSF55021">
    <property type="entry name" value="ACT-like"/>
    <property type="match status" value="1"/>
</dbReference>
<dbReference type="Gene3D" id="3.30.70.260">
    <property type="match status" value="1"/>
</dbReference>
<evidence type="ECO:0000256" key="8">
    <source>
        <dbReference type="ARBA" id="ARBA00049260"/>
    </source>
</evidence>
<dbReference type="InterPro" id="IPR036291">
    <property type="entry name" value="NAD(P)-bd_dom_sf"/>
</dbReference>
<dbReference type="InterPro" id="IPR008927">
    <property type="entry name" value="6-PGluconate_DH-like_C_sf"/>
</dbReference>
<dbReference type="PROSITE" id="PS51176">
    <property type="entry name" value="PDH_ADH"/>
    <property type="match status" value="1"/>
</dbReference>
<feature type="coiled-coil region" evidence="9">
    <location>
        <begin position="230"/>
        <end position="264"/>
    </location>
</feature>
<dbReference type="InterPro" id="IPR002912">
    <property type="entry name" value="ACT_dom"/>
</dbReference>
<dbReference type="HOGENOM" id="CLU_055968_2_1_0"/>
<keyword evidence="7" id="KW-0057">Aromatic amino acid biosynthesis</keyword>
<dbReference type="PANTHER" id="PTHR21363:SF0">
    <property type="entry name" value="PREPHENATE DEHYDROGENASE [NADP(+)]"/>
    <property type="match status" value="1"/>
</dbReference>
<dbReference type="InParanoid" id="H1XXP1"/>
<dbReference type="InterPro" id="IPR046825">
    <property type="entry name" value="PDH_C"/>
</dbReference>
<evidence type="ECO:0000256" key="4">
    <source>
        <dbReference type="ARBA" id="ARBA00022498"/>
    </source>
</evidence>
<accession>H1XXP1</accession>
<gene>
    <name evidence="12" type="ORF">Calab_0060</name>
</gene>
<evidence type="ECO:0000256" key="5">
    <source>
        <dbReference type="ARBA" id="ARBA00023002"/>
    </source>
</evidence>
<dbReference type="UniPathway" id="UPA00122">
    <property type="reaction ID" value="UER00961"/>
</dbReference>
<dbReference type="OrthoDB" id="9802008at2"/>